<dbReference type="Proteomes" id="UP000198728">
    <property type="component" value="Unassembled WGS sequence"/>
</dbReference>
<reference evidence="3 4" key="1">
    <citation type="submission" date="2016-10" db="EMBL/GenBank/DDBJ databases">
        <authorList>
            <person name="de Groot N.N."/>
        </authorList>
    </citation>
    <scope>NUCLEOTIDE SEQUENCE [LARGE SCALE GENOMIC DNA]</scope>
    <source>
        <strain evidence="3 4">DSM 19548</strain>
    </source>
</reference>
<dbReference type="GO" id="GO:0016740">
    <property type="term" value="F:transferase activity"/>
    <property type="evidence" value="ECO:0007669"/>
    <property type="project" value="UniProtKB-KW"/>
</dbReference>
<keyword evidence="4" id="KW-1185">Reference proteome</keyword>
<dbReference type="EMBL" id="FOLG01000002">
    <property type="protein sequence ID" value="SFC07920.1"/>
    <property type="molecule type" value="Genomic_DNA"/>
</dbReference>
<dbReference type="CDD" id="cd11614">
    <property type="entry name" value="SAF_CpaB_FlgA_like"/>
    <property type="match status" value="1"/>
</dbReference>
<evidence type="ECO:0000259" key="2">
    <source>
        <dbReference type="PROSITE" id="PS50926"/>
    </source>
</evidence>
<dbReference type="InterPro" id="IPR017592">
    <property type="entry name" value="Pilus_assmbl_Flp-typ_CpaB"/>
</dbReference>
<accession>A0A1I1GFH5</accession>
<evidence type="ECO:0000313" key="4">
    <source>
        <dbReference type="Proteomes" id="UP000198728"/>
    </source>
</evidence>
<sequence>MRMSAILTTLVGLAVAGGSAYLARDYVERSKASASVSEEAELVSVLVARSDIALGQAIEAHLLETIAWPRDSVPGGVYTDRGELLAPQGQHPRRAKRAISQGELIMKSKVSEYGEKVTIGQTLGPNLRAMAIKVSAETAVGGFVTPGDSVDVVLTQGNREELRAVTILQNIRVIGVDQDADEHADTPEVARTVTVAVTPEQSQRLALAQRAGTLSLTLRNFEAAETQQLDLIKLSDILIDAPLEDKVSRTVLVRRGNTTEIQELR</sequence>
<dbReference type="STRING" id="441112.SAMN04488094_102463"/>
<protein>
    <submittedName>
        <fullName evidence="3">Pilus assembly protein CpaB</fullName>
    </submittedName>
</protein>
<feature type="domain" description="TRAM" evidence="2">
    <location>
        <begin position="98"/>
        <end position="168"/>
    </location>
</feature>
<keyword evidence="1" id="KW-0808">Transferase</keyword>
<dbReference type="InterPro" id="IPR013974">
    <property type="entry name" value="SAF"/>
</dbReference>
<dbReference type="PROSITE" id="PS50926">
    <property type="entry name" value="TRAM"/>
    <property type="match status" value="1"/>
</dbReference>
<dbReference type="NCBIfam" id="TIGR03177">
    <property type="entry name" value="pilus_cpaB"/>
    <property type="match status" value="1"/>
</dbReference>
<name>A0A1I1GFH5_9RHOB</name>
<dbReference type="InterPro" id="IPR002792">
    <property type="entry name" value="TRAM_dom"/>
</dbReference>
<evidence type="ECO:0000313" key="3">
    <source>
        <dbReference type="EMBL" id="SFC07920.1"/>
    </source>
</evidence>
<evidence type="ECO:0000256" key="1">
    <source>
        <dbReference type="ARBA" id="ARBA00022679"/>
    </source>
</evidence>
<dbReference type="Pfam" id="PF08666">
    <property type="entry name" value="SAF"/>
    <property type="match status" value="1"/>
</dbReference>
<dbReference type="RefSeq" id="WP_093359808.1">
    <property type="nucleotide sequence ID" value="NZ_FOLG01000002.1"/>
</dbReference>
<gene>
    <name evidence="3" type="ORF">SAMN04488094_102463</name>
</gene>
<dbReference type="AlphaFoldDB" id="A0A1I1GFH5"/>
<organism evidence="3 4">
    <name type="scientific">Tropicimonas isoalkanivorans</name>
    <dbReference type="NCBI Taxonomy" id="441112"/>
    <lineage>
        <taxon>Bacteria</taxon>
        <taxon>Pseudomonadati</taxon>
        <taxon>Pseudomonadota</taxon>
        <taxon>Alphaproteobacteria</taxon>
        <taxon>Rhodobacterales</taxon>
        <taxon>Roseobacteraceae</taxon>
        <taxon>Tropicimonas</taxon>
    </lineage>
</organism>
<dbReference type="Pfam" id="PF16976">
    <property type="entry name" value="RcpC"/>
    <property type="match status" value="1"/>
</dbReference>
<dbReference type="OrthoDB" id="163768at2"/>
<dbReference type="SMART" id="SM00858">
    <property type="entry name" value="SAF"/>
    <property type="match status" value="1"/>
</dbReference>
<dbReference type="InterPro" id="IPR031571">
    <property type="entry name" value="RcpC_dom"/>
</dbReference>
<proteinExistence type="predicted"/>